<dbReference type="InterPro" id="IPR016181">
    <property type="entry name" value="Acyl_CoA_acyltransferase"/>
</dbReference>
<evidence type="ECO:0000256" key="1">
    <source>
        <dbReference type="HAMAP-Rule" id="MF_02210"/>
    </source>
</evidence>
<dbReference type="PROSITE" id="PS51186">
    <property type="entry name" value="GNAT"/>
    <property type="match status" value="1"/>
</dbReference>
<keyword evidence="4" id="KW-1185">Reference proteome</keyword>
<dbReference type="InterPro" id="IPR000182">
    <property type="entry name" value="GNAT_dom"/>
</dbReference>
<comment type="subcellular location">
    <subcellularLocation>
        <location evidence="1">Cytoplasm</location>
    </subcellularLocation>
</comment>
<keyword evidence="1" id="KW-0963">Cytoplasm</keyword>
<evidence type="ECO:0000313" key="4">
    <source>
        <dbReference type="Proteomes" id="UP001139353"/>
    </source>
</evidence>
<dbReference type="GO" id="GO:0005840">
    <property type="term" value="C:ribosome"/>
    <property type="evidence" value="ECO:0007669"/>
    <property type="project" value="UniProtKB-KW"/>
</dbReference>
<dbReference type="NCBIfam" id="TIGR01575">
    <property type="entry name" value="rimI"/>
    <property type="match status" value="1"/>
</dbReference>
<evidence type="ECO:0000259" key="2">
    <source>
        <dbReference type="PROSITE" id="PS51186"/>
    </source>
</evidence>
<dbReference type="RefSeq" id="WP_275681489.1">
    <property type="nucleotide sequence ID" value="NZ_JAJLJH010000001.1"/>
</dbReference>
<dbReference type="EMBL" id="JAJLJH010000001">
    <property type="protein sequence ID" value="MCK9685488.1"/>
    <property type="molecule type" value="Genomic_DNA"/>
</dbReference>
<keyword evidence="3" id="KW-0687">Ribonucleoprotein</keyword>
<dbReference type="HAMAP" id="MF_02210">
    <property type="entry name" value="RimI"/>
    <property type="match status" value="1"/>
</dbReference>
<dbReference type="Pfam" id="PF00583">
    <property type="entry name" value="Acetyltransf_1"/>
    <property type="match status" value="1"/>
</dbReference>
<gene>
    <name evidence="1 3" type="primary">rimI</name>
    <name evidence="3" type="ORF">LPC04_07180</name>
</gene>
<proteinExistence type="inferred from homology"/>
<comment type="caution">
    <text evidence="3">The sequence shown here is derived from an EMBL/GenBank/DDBJ whole genome shotgun (WGS) entry which is preliminary data.</text>
</comment>
<dbReference type="GO" id="GO:0005737">
    <property type="term" value="C:cytoplasm"/>
    <property type="evidence" value="ECO:0007669"/>
    <property type="project" value="UniProtKB-SubCell"/>
</dbReference>
<feature type="active site" description="Proton acceptor" evidence="1">
    <location>
        <position position="115"/>
    </location>
</feature>
<dbReference type="GO" id="GO:0008999">
    <property type="term" value="F:protein-N-terminal-alanine acetyltransferase activity"/>
    <property type="evidence" value="ECO:0007669"/>
    <property type="project" value="UniProtKB-UniRule"/>
</dbReference>
<comment type="function">
    <text evidence="1">Acetylates the N-terminal alanine of ribosomal protein bS18.</text>
</comment>
<name>A0A9X2BYC8_9BURK</name>
<accession>A0A9X2BYC8</accession>
<sequence length="165" mass="18341">MSAVRSEPAAREPSLRVMTVGQLDAVLAIEVQAYAFPWTRGNFIDSIAAGYLARVLVGNDGELIGYFVAMPGFEEMHLLNVTVSSRHEGQGHARRLLAELYALSASFAATAVWLEVRESNARARALYLRDGFTEAGRRRDYYPAPAGQREDAILMTRLLVREEPR</sequence>
<dbReference type="Gene3D" id="3.40.630.30">
    <property type="match status" value="1"/>
</dbReference>
<dbReference type="EC" id="2.3.1.266" evidence="1"/>
<dbReference type="InterPro" id="IPR043690">
    <property type="entry name" value="RimI"/>
</dbReference>
<evidence type="ECO:0000313" key="3">
    <source>
        <dbReference type="EMBL" id="MCK9685488.1"/>
    </source>
</evidence>
<dbReference type="Proteomes" id="UP001139353">
    <property type="component" value="Unassembled WGS sequence"/>
</dbReference>
<organism evidence="3 4">
    <name type="scientific">Scleromatobacter humisilvae</name>
    <dbReference type="NCBI Taxonomy" id="2897159"/>
    <lineage>
        <taxon>Bacteria</taxon>
        <taxon>Pseudomonadati</taxon>
        <taxon>Pseudomonadota</taxon>
        <taxon>Betaproteobacteria</taxon>
        <taxon>Burkholderiales</taxon>
        <taxon>Sphaerotilaceae</taxon>
        <taxon>Scleromatobacter</taxon>
    </lineage>
</organism>
<feature type="domain" description="N-acetyltransferase" evidence="2">
    <location>
        <begin position="13"/>
        <end position="160"/>
    </location>
</feature>
<feature type="active site" description="Proton donor" evidence="1">
    <location>
        <position position="127"/>
    </location>
</feature>
<keyword evidence="1 3" id="KW-0808">Transferase</keyword>
<keyword evidence="3" id="KW-0689">Ribosomal protein</keyword>
<dbReference type="InterPro" id="IPR006464">
    <property type="entry name" value="AcTrfase_RimI/Ard1"/>
</dbReference>
<comment type="catalytic activity">
    <reaction evidence="1">
        <text>N-terminal L-alanyl-[ribosomal protein bS18] + acetyl-CoA = N-terminal N(alpha)-acetyl-L-alanyl-[ribosomal protein bS18] + CoA + H(+)</text>
        <dbReference type="Rhea" id="RHEA:43756"/>
        <dbReference type="Rhea" id="RHEA-COMP:10676"/>
        <dbReference type="Rhea" id="RHEA-COMP:10677"/>
        <dbReference type="ChEBI" id="CHEBI:15378"/>
        <dbReference type="ChEBI" id="CHEBI:57287"/>
        <dbReference type="ChEBI" id="CHEBI:57288"/>
        <dbReference type="ChEBI" id="CHEBI:64718"/>
        <dbReference type="ChEBI" id="CHEBI:83683"/>
        <dbReference type="EC" id="2.3.1.266"/>
    </reaction>
</comment>
<keyword evidence="1 3" id="KW-0012">Acyltransferase</keyword>
<dbReference type="SUPFAM" id="SSF55729">
    <property type="entry name" value="Acyl-CoA N-acyltransferases (Nat)"/>
    <property type="match status" value="1"/>
</dbReference>
<comment type="caution">
    <text evidence="1">Lacks conserved residue(s) required for the propagation of feature annotation.</text>
</comment>
<reference evidence="3" key="1">
    <citation type="submission" date="2021-11" db="EMBL/GenBank/DDBJ databases">
        <title>BS-T2-15 a new species belonging to the Comamonadaceae family isolated from the soil of a French oak forest.</title>
        <authorList>
            <person name="Mieszkin S."/>
            <person name="Alain K."/>
        </authorList>
    </citation>
    <scope>NUCLEOTIDE SEQUENCE</scope>
    <source>
        <strain evidence="3">BS-T2-15</strain>
    </source>
</reference>
<dbReference type="CDD" id="cd04301">
    <property type="entry name" value="NAT_SF"/>
    <property type="match status" value="1"/>
</dbReference>
<dbReference type="AlphaFoldDB" id="A0A9X2BYC8"/>
<protein>
    <recommendedName>
        <fullName evidence="1">[Ribosomal protein bS18]-alanine N-acetyltransferase</fullName>
        <ecNumber evidence="1">2.3.1.266</ecNumber>
    </recommendedName>
</protein>
<comment type="similarity">
    <text evidence="1">Belongs to the acetyltransferase family. RimI subfamily.</text>
</comment>
<feature type="binding site" evidence="1">
    <location>
        <position position="120"/>
    </location>
    <ligand>
        <name>acetyl-CoA</name>
        <dbReference type="ChEBI" id="CHEBI:57288"/>
    </ligand>
</feature>